<feature type="coiled-coil region" evidence="1">
    <location>
        <begin position="313"/>
        <end position="340"/>
    </location>
</feature>
<feature type="compositionally biased region" description="Polar residues" evidence="2">
    <location>
        <begin position="608"/>
        <end position="627"/>
    </location>
</feature>
<dbReference type="EMBL" id="GL833130">
    <property type="protein sequence ID" value="EGB07721.1"/>
    <property type="molecule type" value="Genomic_DNA"/>
</dbReference>
<evidence type="ECO:0000313" key="4">
    <source>
        <dbReference type="Proteomes" id="UP000002729"/>
    </source>
</evidence>
<feature type="region of interest" description="Disordered" evidence="2">
    <location>
        <begin position="232"/>
        <end position="269"/>
    </location>
</feature>
<dbReference type="Proteomes" id="UP000002729">
    <property type="component" value="Unassembled WGS sequence"/>
</dbReference>
<feature type="compositionally biased region" description="Basic and acidic residues" evidence="2">
    <location>
        <begin position="375"/>
        <end position="392"/>
    </location>
</feature>
<sequence length="687" mass="73085">MRCTRFPRTETTASPACGGLVAARPAAMGLDEDYGDEFHDDDEQLEEVGAAPLFDASDALAEDSMADIKALAMSSPAVGNVGDDDYDEEYAEEFEDEHPSPAKAAPPAVPAAAYGAPEDDGYDDRTAAIDEPLDDEPAVGEAVRRSGADAADLASFAGEPLELDGASAGFADPEPLDDGDVASPRPPAGSLAEASGANGSVLHEFVVERLQATNAQLRRQLEDFKQLLRSSLEANKGEEPASPRAPRRASPRASRGKSRSPSRRPQECMVTPFAYPISQKQLELSQRKALAYFTQNQRLQQELLVARGENGAGRRVEKRAEALEREVAALKEENRSLCAVQRNQSRALQTSADKQGALPDLVTGLESALRAAQEGQRRADARAAGAQKRERDARGKAAALAAELDEVMGYANAMRSMLSEGSSVIEPGASLAVVEPGASVAATAGEPDAAAPSPAEPAPATELVEARAAPMPSLDAVSALSAPKAIRKAEAQKLALAERTHAAALTENAKLKDHCAAMQRALQKYQLRSSREVLNLKADREKKAKEVERLEATLVQRERDLRLQQATVMKLKGNLEKLIERYHKLKAAANSQVSSASQVLSTLIEPNKSPSASHANISPVSSASAFSKASPEKRDAEPVEPADGAFVTQPKGGAFDAMAAQFHPVKPEIPPPDRIRTKKSPRPHNAG</sequence>
<feature type="region of interest" description="Disordered" evidence="2">
    <location>
        <begin position="76"/>
        <end position="196"/>
    </location>
</feature>
<dbReference type="RefSeq" id="XP_009037708.1">
    <property type="nucleotide sequence ID" value="XM_009039460.1"/>
</dbReference>
<feature type="compositionally biased region" description="Acidic residues" evidence="2">
    <location>
        <begin position="82"/>
        <end position="96"/>
    </location>
</feature>
<gene>
    <name evidence="3" type="ORF">AURANDRAFT_71781</name>
</gene>
<dbReference type="KEGG" id="aaf:AURANDRAFT_71781"/>
<evidence type="ECO:0000256" key="2">
    <source>
        <dbReference type="SAM" id="MobiDB-lite"/>
    </source>
</evidence>
<accession>F0YBA9</accession>
<evidence type="ECO:0000256" key="1">
    <source>
        <dbReference type="SAM" id="Coils"/>
    </source>
</evidence>
<feature type="compositionally biased region" description="Basic residues" evidence="2">
    <location>
        <begin position="676"/>
        <end position="687"/>
    </location>
</feature>
<dbReference type="GeneID" id="20228396"/>
<keyword evidence="1" id="KW-0175">Coiled coil</keyword>
<feature type="compositionally biased region" description="Low complexity" evidence="2">
    <location>
        <begin position="101"/>
        <end position="116"/>
    </location>
</feature>
<evidence type="ECO:0000313" key="3">
    <source>
        <dbReference type="EMBL" id="EGB07721.1"/>
    </source>
</evidence>
<dbReference type="AlphaFoldDB" id="F0YBA9"/>
<feature type="region of interest" description="Disordered" evidence="2">
    <location>
        <begin position="608"/>
        <end position="687"/>
    </location>
</feature>
<protein>
    <submittedName>
        <fullName evidence="3">Uncharacterized protein</fullName>
    </submittedName>
</protein>
<dbReference type="InParanoid" id="F0YBA9"/>
<organism evidence="4">
    <name type="scientific">Aureococcus anophagefferens</name>
    <name type="common">Harmful bloom alga</name>
    <dbReference type="NCBI Taxonomy" id="44056"/>
    <lineage>
        <taxon>Eukaryota</taxon>
        <taxon>Sar</taxon>
        <taxon>Stramenopiles</taxon>
        <taxon>Ochrophyta</taxon>
        <taxon>Pelagophyceae</taxon>
        <taxon>Pelagomonadales</taxon>
        <taxon>Pelagomonadaceae</taxon>
        <taxon>Aureococcus</taxon>
    </lineage>
</organism>
<keyword evidence="4" id="KW-1185">Reference proteome</keyword>
<reference evidence="3 4" key="1">
    <citation type="journal article" date="2011" name="Proc. Natl. Acad. Sci. U.S.A.">
        <title>Niche of harmful alga Aureococcus anophagefferens revealed through ecogenomics.</title>
        <authorList>
            <person name="Gobler C.J."/>
            <person name="Berry D.L."/>
            <person name="Dyhrman S.T."/>
            <person name="Wilhelm S.W."/>
            <person name="Salamov A."/>
            <person name="Lobanov A.V."/>
            <person name="Zhang Y."/>
            <person name="Collier J.L."/>
            <person name="Wurch L.L."/>
            <person name="Kustka A.B."/>
            <person name="Dill B.D."/>
            <person name="Shah M."/>
            <person name="VerBerkmoes N.C."/>
            <person name="Kuo A."/>
            <person name="Terry A."/>
            <person name="Pangilinan J."/>
            <person name="Lindquist E.A."/>
            <person name="Lucas S."/>
            <person name="Paulsen I.T."/>
            <person name="Hattenrath-Lehmann T.K."/>
            <person name="Talmage S.C."/>
            <person name="Walker E.A."/>
            <person name="Koch F."/>
            <person name="Burson A.M."/>
            <person name="Marcoval M.A."/>
            <person name="Tang Y.Z."/>
            <person name="Lecleir G.R."/>
            <person name="Coyne K.J."/>
            <person name="Berg G.M."/>
            <person name="Bertrand E.M."/>
            <person name="Saito M.A."/>
            <person name="Gladyshev V.N."/>
            <person name="Grigoriev I.V."/>
        </authorList>
    </citation>
    <scope>NUCLEOTIDE SEQUENCE [LARGE SCALE GENOMIC DNA]</scope>
    <source>
        <strain evidence="4">CCMP 1984</strain>
    </source>
</reference>
<feature type="coiled-coil region" evidence="1">
    <location>
        <begin position="508"/>
        <end position="588"/>
    </location>
</feature>
<name>F0YBA9_AURAN</name>
<feature type="region of interest" description="Disordered" evidence="2">
    <location>
        <begin position="372"/>
        <end position="392"/>
    </location>
</feature>
<proteinExistence type="predicted"/>
<feature type="compositionally biased region" description="Basic residues" evidence="2">
    <location>
        <begin position="245"/>
        <end position="262"/>
    </location>
</feature>